<dbReference type="InterPro" id="IPR011008">
    <property type="entry name" value="Dimeric_a/b-barrel"/>
</dbReference>
<dbReference type="Pfam" id="PF01037">
    <property type="entry name" value="AsnC_trans_reg"/>
    <property type="match status" value="1"/>
</dbReference>
<dbReference type="EMBL" id="JBHRSL010000006">
    <property type="protein sequence ID" value="MFC3051955.1"/>
    <property type="molecule type" value="Genomic_DNA"/>
</dbReference>
<dbReference type="RefSeq" id="WP_228073845.1">
    <property type="nucleotide sequence ID" value="NZ_CP061205.1"/>
</dbReference>
<evidence type="ECO:0000313" key="2">
    <source>
        <dbReference type="EMBL" id="MFC3051955.1"/>
    </source>
</evidence>
<name>A0ABV7D4X3_9PROT</name>
<dbReference type="InterPro" id="IPR019887">
    <property type="entry name" value="Tscrpt_reg_AsnC/Lrp_C"/>
</dbReference>
<dbReference type="Gene3D" id="3.30.70.920">
    <property type="match status" value="1"/>
</dbReference>
<proteinExistence type="predicted"/>
<sequence length="83" mass="9220">MIKCNLGKVYDVAERLVDEIEETPTVYSISGDFDLLAQFSVHTTDDIGRFVNDKVQTIAGVANTKTIICFNAFTKDSGYHDDV</sequence>
<evidence type="ECO:0000313" key="3">
    <source>
        <dbReference type="Proteomes" id="UP001595444"/>
    </source>
</evidence>
<reference evidence="3" key="1">
    <citation type="journal article" date="2019" name="Int. J. Syst. Evol. Microbiol.">
        <title>The Global Catalogue of Microorganisms (GCM) 10K type strain sequencing project: providing services to taxonomists for standard genome sequencing and annotation.</title>
        <authorList>
            <consortium name="The Broad Institute Genomics Platform"/>
            <consortium name="The Broad Institute Genome Sequencing Center for Infectious Disease"/>
            <person name="Wu L."/>
            <person name="Ma J."/>
        </authorList>
    </citation>
    <scope>NUCLEOTIDE SEQUENCE [LARGE SCALE GENOMIC DNA]</scope>
    <source>
        <strain evidence="3">KCTC 62164</strain>
    </source>
</reference>
<organism evidence="2 3">
    <name type="scientific">Kordiimonas pumila</name>
    <dbReference type="NCBI Taxonomy" id="2161677"/>
    <lineage>
        <taxon>Bacteria</taxon>
        <taxon>Pseudomonadati</taxon>
        <taxon>Pseudomonadota</taxon>
        <taxon>Alphaproteobacteria</taxon>
        <taxon>Kordiimonadales</taxon>
        <taxon>Kordiimonadaceae</taxon>
        <taxon>Kordiimonas</taxon>
    </lineage>
</organism>
<dbReference type="Proteomes" id="UP001595444">
    <property type="component" value="Unassembled WGS sequence"/>
</dbReference>
<feature type="domain" description="Transcription regulator AsnC/Lrp ligand binding" evidence="1">
    <location>
        <begin position="1"/>
        <end position="71"/>
    </location>
</feature>
<dbReference type="SUPFAM" id="SSF54909">
    <property type="entry name" value="Dimeric alpha+beta barrel"/>
    <property type="match status" value="1"/>
</dbReference>
<protein>
    <submittedName>
        <fullName evidence="2">Lrp/AsnC ligand binding domain-containing protein</fullName>
    </submittedName>
</protein>
<accession>A0ABV7D4X3</accession>
<gene>
    <name evidence="2" type="ORF">ACFOKA_08560</name>
</gene>
<comment type="caution">
    <text evidence="2">The sequence shown here is derived from an EMBL/GenBank/DDBJ whole genome shotgun (WGS) entry which is preliminary data.</text>
</comment>
<evidence type="ECO:0000259" key="1">
    <source>
        <dbReference type="Pfam" id="PF01037"/>
    </source>
</evidence>
<keyword evidence="3" id="KW-1185">Reference proteome</keyword>